<gene>
    <name evidence="2" type="ORF">A3J47_04215</name>
</gene>
<dbReference type="Pfam" id="PF00535">
    <property type="entry name" value="Glycos_transf_2"/>
    <property type="match status" value="1"/>
</dbReference>
<dbReference type="PANTHER" id="PTHR48090:SF7">
    <property type="entry name" value="RFBJ PROTEIN"/>
    <property type="match status" value="1"/>
</dbReference>
<dbReference type="AlphaFoldDB" id="A0A1F8FKM5"/>
<comment type="caution">
    <text evidence="2">The sequence shown here is derived from an EMBL/GenBank/DDBJ whole genome shotgun (WGS) entry which is preliminary data.</text>
</comment>
<feature type="domain" description="Glycosyltransferase 2-like" evidence="1">
    <location>
        <begin position="7"/>
        <end position="169"/>
    </location>
</feature>
<accession>A0A1F8FKM5</accession>
<dbReference type="InterPro" id="IPR001173">
    <property type="entry name" value="Glyco_trans_2-like"/>
</dbReference>
<sequence>MNYPSVSIIIPARNEKGNIEPVIQKLPELNGAKELIFVEGHSKDGTLDEIKRVTGKYSGSMSINFAVQDGVGKADAVWKGFELAKNDILIILDADMGVAPEDLPKFYEAMISGKNRFVNGSRYSYEMEKGAMRPLNNLGNRFFAFFLSWVCGKKLTDTLCGTKAIYRSDFERIRKTKFFKEMDDPFGDFKLLIGAALIGLDIVEVPVVYHRREYGATKISRFRDGWKLLKMMILVILKFKLLKKNGI</sequence>
<dbReference type="SUPFAM" id="SSF53448">
    <property type="entry name" value="Nucleotide-diphospho-sugar transferases"/>
    <property type="match status" value="1"/>
</dbReference>
<dbReference type="InterPro" id="IPR050256">
    <property type="entry name" value="Glycosyltransferase_2"/>
</dbReference>
<evidence type="ECO:0000313" key="2">
    <source>
        <dbReference type="EMBL" id="OGN13612.1"/>
    </source>
</evidence>
<organism evidence="2 3">
    <name type="scientific">Candidatus Yanofskybacteria bacterium RIFCSPHIGHO2_02_FULL_43_22</name>
    <dbReference type="NCBI Taxonomy" id="1802681"/>
    <lineage>
        <taxon>Bacteria</taxon>
        <taxon>Candidatus Yanofskyibacteriota</taxon>
    </lineage>
</organism>
<dbReference type="CDD" id="cd04179">
    <property type="entry name" value="DPM_DPG-synthase_like"/>
    <property type="match status" value="1"/>
</dbReference>
<reference evidence="2 3" key="1">
    <citation type="journal article" date="2016" name="Nat. Commun.">
        <title>Thousands of microbial genomes shed light on interconnected biogeochemical processes in an aquifer system.</title>
        <authorList>
            <person name="Anantharaman K."/>
            <person name="Brown C.T."/>
            <person name="Hug L.A."/>
            <person name="Sharon I."/>
            <person name="Castelle C.J."/>
            <person name="Probst A.J."/>
            <person name="Thomas B.C."/>
            <person name="Singh A."/>
            <person name="Wilkins M.J."/>
            <person name="Karaoz U."/>
            <person name="Brodie E.L."/>
            <person name="Williams K.H."/>
            <person name="Hubbard S.S."/>
            <person name="Banfield J.F."/>
        </authorList>
    </citation>
    <scope>NUCLEOTIDE SEQUENCE [LARGE SCALE GENOMIC DNA]</scope>
</reference>
<protein>
    <recommendedName>
        <fullName evidence="1">Glycosyltransferase 2-like domain-containing protein</fullName>
    </recommendedName>
</protein>
<dbReference type="EMBL" id="MGJV01000039">
    <property type="protein sequence ID" value="OGN13612.1"/>
    <property type="molecule type" value="Genomic_DNA"/>
</dbReference>
<name>A0A1F8FKM5_9BACT</name>
<dbReference type="Gene3D" id="3.90.550.10">
    <property type="entry name" value="Spore Coat Polysaccharide Biosynthesis Protein SpsA, Chain A"/>
    <property type="match status" value="1"/>
</dbReference>
<dbReference type="InterPro" id="IPR029044">
    <property type="entry name" value="Nucleotide-diphossugar_trans"/>
</dbReference>
<dbReference type="PANTHER" id="PTHR48090">
    <property type="entry name" value="UNDECAPRENYL-PHOSPHATE 4-DEOXY-4-FORMAMIDO-L-ARABINOSE TRANSFERASE-RELATED"/>
    <property type="match status" value="1"/>
</dbReference>
<evidence type="ECO:0000313" key="3">
    <source>
        <dbReference type="Proteomes" id="UP000176581"/>
    </source>
</evidence>
<dbReference type="Proteomes" id="UP000176581">
    <property type="component" value="Unassembled WGS sequence"/>
</dbReference>
<proteinExistence type="predicted"/>
<evidence type="ECO:0000259" key="1">
    <source>
        <dbReference type="Pfam" id="PF00535"/>
    </source>
</evidence>